<dbReference type="EMBL" id="CM047945">
    <property type="protein sequence ID" value="KAI9898774.1"/>
    <property type="molecule type" value="Genomic_DNA"/>
</dbReference>
<evidence type="ECO:0000313" key="1">
    <source>
        <dbReference type="EMBL" id="KAI9898774.1"/>
    </source>
</evidence>
<evidence type="ECO:0000313" key="2">
    <source>
        <dbReference type="Proteomes" id="UP001163324"/>
    </source>
</evidence>
<reference evidence="1" key="1">
    <citation type="submission" date="2022-10" db="EMBL/GenBank/DDBJ databases">
        <title>Complete Genome of Trichothecium roseum strain YXFP-22015, a Plant Pathogen Isolated from Citrus.</title>
        <authorList>
            <person name="Wang Y."/>
            <person name="Zhu L."/>
        </authorList>
    </citation>
    <scope>NUCLEOTIDE SEQUENCE</scope>
    <source>
        <strain evidence="1">YXFP-22015</strain>
    </source>
</reference>
<comment type="caution">
    <text evidence="1">The sequence shown here is derived from an EMBL/GenBank/DDBJ whole genome shotgun (WGS) entry which is preliminary data.</text>
</comment>
<name>A0ACC0UXE4_9HYPO</name>
<protein>
    <submittedName>
        <fullName evidence="1">Uncharacterized protein</fullName>
    </submittedName>
</protein>
<gene>
    <name evidence="1" type="ORF">N3K66_007134</name>
</gene>
<dbReference type="Proteomes" id="UP001163324">
    <property type="component" value="Chromosome 6"/>
</dbReference>
<organism evidence="1 2">
    <name type="scientific">Trichothecium roseum</name>
    <dbReference type="NCBI Taxonomy" id="47278"/>
    <lineage>
        <taxon>Eukaryota</taxon>
        <taxon>Fungi</taxon>
        <taxon>Dikarya</taxon>
        <taxon>Ascomycota</taxon>
        <taxon>Pezizomycotina</taxon>
        <taxon>Sordariomycetes</taxon>
        <taxon>Hypocreomycetidae</taxon>
        <taxon>Hypocreales</taxon>
        <taxon>Hypocreales incertae sedis</taxon>
        <taxon>Trichothecium</taxon>
    </lineage>
</organism>
<keyword evidence="2" id="KW-1185">Reference proteome</keyword>
<proteinExistence type="predicted"/>
<sequence>MAPVTTITNPLSPFTTHHHHHPPFDASILAKRAYAPEGHVSIFPFDPEHAVQEAAKRQGDTAAAAAGHNDRVGFVAMVVGCVLGSLLVLVLAGMLARSCCCGKRRSSRGDVGDAERGEGEGAVGEEGDDVVGGTVATIVAGVAQPSETEQTGKKEDSETGEDCSDVTQDPARNENADEKAEAKTAAV</sequence>
<accession>A0ACC0UXE4</accession>